<dbReference type="Pfam" id="PF00232">
    <property type="entry name" value="Glyco_hydro_1"/>
    <property type="match status" value="1"/>
</dbReference>
<dbReference type="InterPro" id="IPR018120">
    <property type="entry name" value="Glyco_hydro_1_AS"/>
</dbReference>
<evidence type="ECO:0000256" key="5">
    <source>
        <dbReference type="ARBA" id="ARBA00023001"/>
    </source>
</evidence>
<keyword evidence="6" id="KW-0119">Carbohydrate metabolism</keyword>
<gene>
    <name evidence="12" type="primary">bglB</name>
    <name evidence="12" type="ORF">GCM10008961_13480</name>
</gene>
<dbReference type="InterPro" id="IPR001360">
    <property type="entry name" value="Glyco_hydro_1"/>
</dbReference>
<feature type="active site" description="Nucleophile" evidence="9">
    <location>
        <position position="380"/>
    </location>
</feature>
<keyword evidence="7 10" id="KW-0326">Glycosidase</keyword>
<dbReference type="InterPro" id="IPR017853">
    <property type="entry name" value="GH"/>
</dbReference>
<dbReference type="EC" id="3.2.1.21" evidence="3 10"/>
<proteinExistence type="inferred from homology"/>
<feature type="compositionally biased region" description="Polar residues" evidence="11">
    <location>
        <begin position="1"/>
        <end position="12"/>
    </location>
</feature>
<keyword evidence="5" id="KW-0136">Cellulose degradation</keyword>
<dbReference type="NCBIfam" id="TIGR03356">
    <property type="entry name" value="BGL"/>
    <property type="match status" value="1"/>
</dbReference>
<comment type="catalytic activity">
    <reaction evidence="1 10">
        <text>Hydrolysis of terminal, non-reducing beta-D-glucosyl residues with release of beta-D-glucose.</text>
        <dbReference type="EC" id="3.2.1.21"/>
    </reaction>
</comment>
<evidence type="ECO:0000256" key="9">
    <source>
        <dbReference type="PROSITE-ProRule" id="PRU10055"/>
    </source>
</evidence>
<keyword evidence="8" id="KW-0624">Polysaccharide degradation</keyword>
<keyword evidence="13" id="KW-1185">Reference proteome</keyword>
<evidence type="ECO:0000256" key="10">
    <source>
        <dbReference type="RuleBase" id="RU361175"/>
    </source>
</evidence>
<dbReference type="Gene3D" id="3.20.20.80">
    <property type="entry name" value="Glycosidases"/>
    <property type="match status" value="1"/>
</dbReference>
<dbReference type="Proteomes" id="UP000620633">
    <property type="component" value="Unassembled WGS sequence"/>
</dbReference>
<dbReference type="PANTHER" id="PTHR10353">
    <property type="entry name" value="GLYCOSYL HYDROLASE"/>
    <property type="match status" value="1"/>
</dbReference>
<protein>
    <recommendedName>
        <fullName evidence="3 10">Beta-glucosidase</fullName>
        <ecNumber evidence="3 10">3.2.1.21</ecNumber>
    </recommendedName>
</protein>
<dbReference type="PROSITE" id="PS00572">
    <property type="entry name" value="GLYCOSYL_HYDROL_F1_1"/>
    <property type="match status" value="1"/>
</dbReference>
<dbReference type="InterPro" id="IPR017736">
    <property type="entry name" value="Glyco_hydro_1_beta-glucosidase"/>
</dbReference>
<comment type="similarity">
    <text evidence="2 10">Belongs to the glycosyl hydrolase 1 family.</text>
</comment>
<dbReference type="RefSeq" id="WP_189100206.1">
    <property type="nucleotide sequence ID" value="NZ_BMQO01000004.1"/>
</dbReference>
<feature type="compositionally biased region" description="Low complexity" evidence="11">
    <location>
        <begin position="14"/>
        <end position="28"/>
    </location>
</feature>
<evidence type="ECO:0000256" key="7">
    <source>
        <dbReference type="ARBA" id="ARBA00023295"/>
    </source>
</evidence>
<accession>A0ABQ2SEI6</accession>
<reference evidence="13" key="1">
    <citation type="journal article" date="2019" name="Int. J. Syst. Evol. Microbiol.">
        <title>The Global Catalogue of Microorganisms (GCM) 10K type strain sequencing project: providing services to taxonomists for standard genome sequencing and annotation.</title>
        <authorList>
            <consortium name="The Broad Institute Genomics Platform"/>
            <consortium name="The Broad Institute Genome Sequencing Center for Infectious Disease"/>
            <person name="Wu L."/>
            <person name="Ma J."/>
        </authorList>
    </citation>
    <scope>NUCLEOTIDE SEQUENCE [LARGE SCALE GENOMIC DNA]</scope>
    <source>
        <strain evidence="13">JCM 31406</strain>
    </source>
</reference>
<dbReference type="PRINTS" id="PR00131">
    <property type="entry name" value="GLHYDRLASE1"/>
</dbReference>
<dbReference type="InterPro" id="IPR033132">
    <property type="entry name" value="GH_1_N_CS"/>
</dbReference>
<evidence type="ECO:0000256" key="11">
    <source>
        <dbReference type="SAM" id="MobiDB-lite"/>
    </source>
</evidence>
<comment type="caution">
    <text evidence="12">The sequence shown here is derived from an EMBL/GenBank/DDBJ whole genome shotgun (WGS) entry which is preliminary data.</text>
</comment>
<sequence>MTNTITTDTAVSDTAPSETAASETAAPTPQARAASLTRQDFPAGFLFGVATSSYQIEGAAQEDGRSPSIWDVFCAKPGRISDGSSGAVACDHYHRWEQDLDLIAALGVDAYRFSVAWPRVIPTGRGAVNAAGLDFYERLTDGLLARGVQPHVTLYHWDLPAVLQDQGGWTNRDTAHAFAEYAAAVAARLGNRVASYATLNEPWCSSILSYELGEHAPGTRDRAAALSAAHHLMLGHGLALPEIRRHAPQSQAGIVLNLGPQESASDRPEDISAARHADGRFNRWFLDPILRGEYPADTWAEVGPDTPPVQPGDLELISAPNDFLGVNYYTRGVIGAQGGVLPDGASVTDMGWEIHPQGLTDLLRRLNTDYPGLPPIYITENGAAFPDERSGDRVHDPRRTEFLSTHLNALLDASRAGVDVRGYFAWSLMDNFEWAFGYEKRFGLVYVDYDTQERILKDSALWYQALVK</sequence>
<evidence type="ECO:0000256" key="2">
    <source>
        <dbReference type="ARBA" id="ARBA00010838"/>
    </source>
</evidence>
<dbReference type="PANTHER" id="PTHR10353:SF36">
    <property type="entry name" value="LP05116P"/>
    <property type="match status" value="1"/>
</dbReference>
<evidence type="ECO:0000256" key="1">
    <source>
        <dbReference type="ARBA" id="ARBA00000448"/>
    </source>
</evidence>
<name>A0ABQ2SEI6_9DEIO</name>
<keyword evidence="4 10" id="KW-0378">Hydrolase</keyword>
<dbReference type="EMBL" id="BMQO01000004">
    <property type="protein sequence ID" value="GGS23386.1"/>
    <property type="molecule type" value="Genomic_DNA"/>
</dbReference>
<feature type="region of interest" description="Disordered" evidence="11">
    <location>
        <begin position="1"/>
        <end position="28"/>
    </location>
</feature>
<organism evidence="12 13">
    <name type="scientific">Deinococcus knuensis</name>
    <dbReference type="NCBI Taxonomy" id="1837380"/>
    <lineage>
        <taxon>Bacteria</taxon>
        <taxon>Thermotogati</taxon>
        <taxon>Deinococcota</taxon>
        <taxon>Deinococci</taxon>
        <taxon>Deinococcales</taxon>
        <taxon>Deinococcaceae</taxon>
        <taxon>Deinococcus</taxon>
    </lineage>
</organism>
<evidence type="ECO:0000256" key="4">
    <source>
        <dbReference type="ARBA" id="ARBA00022801"/>
    </source>
</evidence>
<dbReference type="PROSITE" id="PS00653">
    <property type="entry name" value="GLYCOSYL_HYDROL_F1_2"/>
    <property type="match status" value="1"/>
</dbReference>
<evidence type="ECO:0000313" key="12">
    <source>
        <dbReference type="EMBL" id="GGS23386.1"/>
    </source>
</evidence>
<dbReference type="SUPFAM" id="SSF51445">
    <property type="entry name" value="(Trans)glycosidases"/>
    <property type="match status" value="1"/>
</dbReference>
<evidence type="ECO:0000256" key="8">
    <source>
        <dbReference type="ARBA" id="ARBA00023326"/>
    </source>
</evidence>
<evidence type="ECO:0000256" key="6">
    <source>
        <dbReference type="ARBA" id="ARBA00023277"/>
    </source>
</evidence>
<evidence type="ECO:0000256" key="3">
    <source>
        <dbReference type="ARBA" id="ARBA00012744"/>
    </source>
</evidence>
<evidence type="ECO:0000313" key="13">
    <source>
        <dbReference type="Proteomes" id="UP000620633"/>
    </source>
</evidence>